<keyword evidence="11" id="KW-0808">Transferase</keyword>
<dbReference type="GO" id="GO:0005886">
    <property type="term" value="C:plasma membrane"/>
    <property type="evidence" value="ECO:0007669"/>
    <property type="project" value="UniProtKB-SubCell"/>
</dbReference>
<keyword evidence="8" id="KW-0325">Glycoprotein</keyword>
<keyword evidence="5 11" id="KW-0732">Signal</keyword>
<evidence type="ECO:0000256" key="1">
    <source>
        <dbReference type="ARBA" id="ARBA00004196"/>
    </source>
</evidence>
<evidence type="ECO:0000313" key="14">
    <source>
        <dbReference type="EMBL" id="CAR21775.1"/>
    </source>
</evidence>
<evidence type="ECO:0000313" key="15">
    <source>
        <dbReference type="Proteomes" id="UP000002036"/>
    </source>
</evidence>
<keyword evidence="6 11" id="KW-0472">Membrane</keyword>
<feature type="signal peptide" evidence="11">
    <location>
        <begin position="1"/>
        <end position="21"/>
    </location>
</feature>
<feature type="domain" description="X8" evidence="13">
    <location>
        <begin position="381"/>
        <end position="469"/>
    </location>
</feature>
<dbReference type="KEGG" id="lth:KLTH0B09812g"/>
<dbReference type="RefSeq" id="XP_002552213.1">
    <property type="nucleotide sequence ID" value="XM_002552167.1"/>
</dbReference>
<dbReference type="GO" id="GO:0042124">
    <property type="term" value="F:1,3-beta-glucanosyltransferase activity"/>
    <property type="evidence" value="ECO:0007669"/>
    <property type="project" value="TreeGrafter"/>
</dbReference>
<dbReference type="OMA" id="PAPCENC"/>
<keyword evidence="4 11" id="KW-0336">GPI-anchor</keyword>
<comment type="function">
    <text evidence="11">Splits internally a 1,3-beta-glucan molecule and transfers the newly generated reducing end (the donor) to the non-reducing end of another 1,3-beta-glucan molecule (the acceptor) forming a 1,3-beta linkage, resulting in the elongation of 1,3-beta-glucan chains in the cell wall.</text>
</comment>
<dbReference type="PANTHER" id="PTHR31468">
    <property type="entry name" value="1,3-BETA-GLUCANOSYLTRANSFERASE GAS1"/>
    <property type="match status" value="1"/>
</dbReference>
<dbReference type="GO" id="GO:0071970">
    <property type="term" value="P:fungal-type cell wall (1-&gt;3)-beta-D-glucan biosynthetic process"/>
    <property type="evidence" value="ECO:0007669"/>
    <property type="project" value="TreeGrafter"/>
</dbReference>
<dbReference type="InterPro" id="IPR004886">
    <property type="entry name" value="Glucanosyltransferase"/>
</dbReference>
<dbReference type="GO" id="GO:0098552">
    <property type="term" value="C:side of membrane"/>
    <property type="evidence" value="ECO:0007669"/>
    <property type="project" value="UniProtKB-KW"/>
</dbReference>
<comment type="similarity">
    <text evidence="3 11">Belongs to the glycosyl hydrolase 72 family.</text>
</comment>
<keyword evidence="10" id="KW-0961">Cell wall biogenesis/degradation</keyword>
<evidence type="ECO:0000256" key="6">
    <source>
        <dbReference type="ARBA" id="ARBA00023136"/>
    </source>
</evidence>
<dbReference type="Pfam" id="PF07983">
    <property type="entry name" value="X8"/>
    <property type="match status" value="1"/>
</dbReference>
<dbReference type="Gene3D" id="1.20.58.1040">
    <property type="match status" value="1"/>
</dbReference>
<dbReference type="Gene3D" id="3.20.20.80">
    <property type="entry name" value="Glycosidases"/>
    <property type="match status" value="1"/>
</dbReference>
<dbReference type="Proteomes" id="UP000002036">
    <property type="component" value="Chromosome B"/>
</dbReference>
<dbReference type="EMBL" id="CU928166">
    <property type="protein sequence ID" value="CAR21775.1"/>
    <property type="molecule type" value="Genomic_DNA"/>
</dbReference>
<keyword evidence="9 11" id="KW-0449">Lipoprotein</keyword>
<dbReference type="FunFam" id="3.20.20.80:FF:000038">
    <property type="entry name" value="1,3-beta-glucanosyltransferase"/>
    <property type="match status" value="1"/>
</dbReference>
<dbReference type="InterPro" id="IPR017853">
    <property type="entry name" value="GH"/>
</dbReference>
<dbReference type="EC" id="2.4.1.-" evidence="11"/>
<organism evidence="14 15">
    <name type="scientific">Lachancea thermotolerans (strain ATCC 56472 / CBS 6340 / NRRL Y-8284)</name>
    <name type="common">Yeast</name>
    <name type="synonym">Kluyveromyces thermotolerans</name>
    <dbReference type="NCBI Taxonomy" id="559295"/>
    <lineage>
        <taxon>Eukaryota</taxon>
        <taxon>Fungi</taxon>
        <taxon>Dikarya</taxon>
        <taxon>Ascomycota</taxon>
        <taxon>Saccharomycotina</taxon>
        <taxon>Saccharomycetes</taxon>
        <taxon>Saccharomycetales</taxon>
        <taxon>Saccharomycetaceae</taxon>
        <taxon>Lachancea</taxon>
    </lineage>
</organism>
<accession>C5DDB4</accession>
<gene>
    <name evidence="14" type="ordered locus">KLTH0B09812g</name>
</gene>
<reference evidence="14 15" key="1">
    <citation type="journal article" date="2009" name="Genome Res.">
        <title>Comparative genomics of protoploid Saccharomycetaceae.</title>
        <authorList>
            <consortium name="The Genolevures Consortium"/>
            <person name="Souciet J.-L."/>
            <person name="Dujon B."/>
            <person name="Gaillardin C."/>
            <person name="Johnston M."/>
            <person name="Baret P.V."/>
            <person name="Cliften P."/>
            <person name="Sherman D.J."/>
            <person name="Weissenbach J."/>
            <person name="Westhof E."/>
            <person name="Wincker P."/>
            <person name="Jubin C."/>
            <person name="Poulain J."/>
            <person name="Barbe V."/>
            <person name="Segurens B."/>
            <person name="Artiguenave F."/>
            <person name="Anthouard V."/>
            <person name="Vacherie B."/>
            <person name="Val M.-E."/>
            <person name="Fulton R.S."/>
            <person name="Minx P."/>
            <person name="Wilson R."/>
            <person name="Durrens P."/>
            <person name="Jean G."/>
            <person name="Marck C."/>
            <person name="Martin T."/>
            <person name="Nikolski M."/>
            <person name="Rolland T."/>
            <person name="Seret M.-L."/>
            <person name="Casaregola S."/>
            <person name="Despons L."/>
            <person name="Fairhead C."/>
            <person name="Fischer G."/>
            <person name="Lafontaine I."/>
            <person name="Leh V."/>
            <person name="Lemaire M."/>
            <person name="de Montigny J."/>
            <person name="Neuveglise C."/>
            <person name="Thierry A."/>
            <person name="Blanc-Lenfle I."/>
            <person name="Bleykasten C."/>
            <person name="Diffels J."/>
            <person name="Fritsch E."/>
            <person name="Frangeul L."/>
            <person name="Goeffon A."/>
            <person name="Jauniaux N."/>
            <person name="Kachouri-Lafond R."/>
            <person name="Payen C."/>
            <person name="Potier S."/>
            <person name="Pribylova L."/>
            <person name="Ozanne C."/>
            <person name="Richard G.-F."/>
            <person name="Sacerdot C."/>
            <person name="Straub M.-L."/>
            <person name="Talla E."/>
        </authorList>
    </citation>
    <scope>NUCLEOTIDE SEQUENCE [LARGE SCALE GENOMIC DNA]</scope>
    <source>
        <strain evidence="15">ATCC 56472 / CBS 6340 / NRRL Y-8284</strain>
    </source>
</reference>
<dbReference type="InParanoid" id="C5DDB4"/>
<name>C5DDB4_LACTC</name>
<evidence type="ECO:0000256" key="12">
    <source>
        <dbReference type="SAM" id="MobiDB-lite"/>
    </source>
</evidence>
<feature type="region of interest" description="Disordered" evidence="12">
    <location>
        <begin position="477"/>
        <end position="514"/>
    </location>
</feature>
<proteinExistence type="inferred from homology"/>
<evidence type="ECO:0000256" key="11">
    <source>
        <dbReference type="RuleBase" id="RU361209"/>
    </source>
</evidence>
<keyword evidence="15" id="KW-1185">Reference proteome</keyword>
<feature type="chain" id="PRO_5005125147" description="1,3-beta-glucanosyltransferase" evidence="11">
    <location>
        <begin position="22"/>
        <end position="543"/>
    </location>
</feature>
<evidence type="ECO:0000256" key="10">
    <source>
        <dbReference type="ARBA" id="ARBA00023316"/>
    </source>
</evidence>
<dbReference type="PANTHER" id="PTHR31468:SF2">
    <property type="entry name" value="1,3-BETA-GLUCANOSYLTRANSFERASE GAS1"/>
    <property type="match status" value="1"/>
</dbReference>
<evidence type="ECO:0000256" key="8">
    <source>
        <dbReference type="ARBA" id="ARBA00023180"/>
    </source>
</evidence>
<dbReference type="InterPro" id="IPR012946">
    <property type="entry name" value="X8"/>
</dbReference>
<feature type="compositionally biased region" description="Low complexity" evidence="12">
    <location>
        <begin position="477"/>
        <end position="513"/>
    </location>
</feature>
<protein>
    <recommendedName>
        <fullName evidence="11">1,3-beta-glucanosyltransferase</fullName>
        <ecNumber evidence="11">2.4.1.-</ecNumber>
    </recommendedName>
</protein>
<dbReference type="AlphaFoldDB" id="C5DDB4"/>
<dbReference type="SMART" id="SM00768">
    <property type="entry name" value="X8"/>
    <property type="match status" value="1"/>
</dbReference>
<keyword evidence="7" id="KW-1015">Disulfide bond</keyword>
<evidence type="ECO:0000256" key="3">
    <source>
        <dbReference type="ARBA" id="ARBA00007528"/>
    </source>
</evidence>
<dbReference type="Pfam" id="PF03198">
    <property type="entry name" value="Glyco_hydro_72"/>
    <property type="match status" value="1"/>
</dbReference>
<comment type="subcellular location">
    <subcellularLocation>
        <location evidence="1">Cell envelope</location>
    </subcellularLocation>
    <subcellularLocation>
        <location evidence="11">Cell membrane</location>
        <topology evidence="11">Lipid-anchor</topology>
        <topology evidence="11">GPI-anchor</topology>
    </subcellularLocation>
    <subcellularLocation>
        <location evidence="2">Membrane</location>
        <topology evidence="2">Lipid-anchor</topology>
        <topology evidence="2">GPI-anchor</topology>
    </subcellularLocation>
</comment>
<evidence type="ECO:0000256" key="7">
    <source>
        <dbReference type="ARBA" id="ARBA00023157"/>
    </source>
</evidence>
<sequence length="543" mass="58222">MRFATSSLLLSLLSVLQLALADGNDTTPAIEVKGNKFFFSNNGSQFYMKGVAYQADTANSTAGDEDTIVDPLADYETCSRDLPYLLGVHTNVVRVYALNTSLDHSKCMNAFADAGIYVIADLSEPSESINRDSPAWTLDLYERYTSVVDAVANYSNVLGFFAGNEVTNNKSNTNASPFVKAAIRDTKKYMKDKGYRNIPVGYSSNDDEETRVSMADYFACGDDDVKADFYGINMYEWCGSSTFQSSGYEDRTKEFSNLSIPAFFSEYGCNESPPRKFQEVEALYGDDMTDVWSGGIVYMYFEEANKYGLVSTSGNTVKTLDDYNNLKKEIASVSPSSVNKNSYTPSTTSLKCPATGTNWNASTELPPTPDKDVCDCLKSSLSCVLADDVESKDYGDLFSYLCDKIGCDEITADGSAGNYGEYSFCDADIKLSFLLDKYYQKNGKNKSDCSFSGSASLASSTSQASSCQAKLSSATASAKSTGSSNSNSSGSSASSSNSSSSASSSSNSKKSGGIQVKPASPAGLWLVAIMVASASVGLGSIVF</sequence>
<dbReference type="eggNOG" id="ENOG502QPST">
    <property type="taxonomic scope" value="Eukaryota"/>
</dbReference>
<evidence type="ECO:0000256" key="4">
    <source>
        <dbReference type="ARBA" id="ARBA00022622"/>
    </source>
</evidence>
<evidence type="ECO:0000259" key="13">
    <source>
        <dbReference type="SMART" id="SM00768"/>
    </source>
</evidence>
<dbReference type="GeneID" id="8291057"/>
<evidence type="ECO:0000256" key="9">
    <source>
        <dbReference type="ARBA" id="ARBA00023288"/>
    </source>
</evidence>
<dbReference type="HOGENOM" id="CLU_021855_2_1_1"/>
<evidence type="ECO:0000256" key="5">
    <source>
        <dbReference type="ARBA" id="ARBA00022729"/>
    </source>
</evidence>
<dbReference type="GO" id="GO:0031505">
    <property type="term" value="P:fungal-type cell wall organization"/>
    <property type="evidence" value="ECO:0007669"/>
    <property type="project" value="UniProtKB-ARBA"/>
</dbReference>
<dbReference type="STRING" id="559295.C5DDB4"/>
<dbReference type="OrthoDB" id="421038at2759"/>
<evidence type="ECO:0000256" key="2">
    <source>
        <dbReference type="ARBA" id="ARBA00004589"/>
    </source>
</evidence>
<dbReference type="SUPFAM" id="SSF51445">
    <property type="entry name" value="(Trans)glycosidases"/>
    <property type="match status" value="1"/>
</dbReference>